<dbReference type="GO" id="GO:0046983">
    <property type="term" value="F:protein dimerization activity"/>
    <property type="evidence" value="ECO:0007669"/>
    <property type="project" value="InterPro"/>
</dbReference>
<evidence type="ECO:0000313" key="6">
    <source>
        <dbReference type="Proteomes" id="UP000235145"/>
    </source>
</evidence>
<name>A0A9R1X630_LACSA</name>
<evidence type="ECO:0000256" key="2">
    <source>
        <dbReference type="SAM" id="Phobius"/>
    </source>
</evidence>
<dbReference type="Pfam" id="PF05699">
    <property type="entry name" value="Dimer_Tnp_hAT"/>
    <property type="match status" value="1"/>
</dbReference>
<dbReference type="InterPro" id="IPR025398">
    <property type="entry name" value="DUF4371"/>
</dbReference>
<keyword evidence="6" id="KW-1185">Reference proteome</keyword>
<dbReference type="InterPro" id="IPR008906">
    <property type="entry name" value="HATC_C_dom"/>
</dbReference>
<feature type="domain" description="DUF4371" evidence="4">
    <location>
        <begin position="92"/>
        <end position="325"/>
    </location>
</feature>
<proteinExistence type="predicted"/>
<feature type="region of interest" description="Disordered" evidence="1">
    <location>
        <begin position="18"/>
        <end position="37"/>
    </location>
</feature>
<dbReference type="AlphaFoldDB" id="A0A9R1X630"/>
<accession>A0A9R1X630</accession>
<dbReference type="PANTHER" id="PTHR11697:SF230">
    <property type="entry name" value="ZINC FINGER, MYM DOMAIN CONTAINING 1"/>
    <property type="match status" value="1"/>
</dbReference>
<dbReference type="Proteomes" id="UP000235145">
    <property type="component" value="Unassembled WGS sequence"/>
</dbReference>
<dbReference type="SUPFAM" id="SSF53098">
    <property type="entry name" value="Ribonuclease H-like"/>
    <property type="match status" value="1"/>
</dbReference>
<protein>
    <recommendedName>
        <fullName evidence="7">TTF-type domain-containing protein</fullName>
    </recommendedName>
</protein>
<evidence type="ECO:0000259" key="4">
    <source>
        <dbReference type="Pfam" id="PF14291"/>
    </source>
</evidence>
<evidence type="ECO:0000256" key="1">
    <source>
        <dbReference type="SAM" id="MobiDB-lite"/>
    </source>
</evidence>
<sequence length="705" mass="80362">MIYLGIMLKFFKRKGEASSLSHDHDIPRPNDERAPSSKYTRVDLNTLPADPGERPSMEVYHVNQRDEIRRAYLQKGPYQPCAHSFQQREIGDHFVKNGFNTWNKRTNLDLHNDGSPHNMAIQKCQNLMNQRQSIATAFDKQTDLMKTNQCIRLNASIDCARFLVRQALPFRGHDESEDSNNRGNFLELLQFYDDRNDKVGSVVLKNAPKNSQMTCSSIQKDIVHAAAKETIKAIVKDIGDEIFAILVDESCDVSCKEKMALVLRFVNSQGVVVERFIGIKHVSDTSALCLKATIYSFLTECGLSPHRIRGQGYDGASNMSGAFNGLKTLIMKEVKSAHYIHCFAHQLQLALVFVAKNHPNINDFFDLISRLLNMLGSSYKHRDNLREKQATKVVEALAAGEIQSGTGLNQEVSIKRPCDTRWGSHFGSLLNIKRTYSSICEVLEDIKVNGYCQDHRGEARHLLRSLKTFDFIFFLHLMVDILGIPNDLNITLQKKDQNIVNAMHQVRSSKARLIQMRNEGWELLSNDVTLFCEKCEIDILNMEDPYYNGTSRRKGSQINYLHHYKIDVFIAAIDMQSQELNNRFNESNEFPERDIGALRASLQNYIVDVRGDARFNNLKGIGNLAKMMVETNKHTIYPMVYLLLILALILPVATSTVERAFSAMKLIKNDLRHKMSDQFMNDCLVSYIEKDVLDGISNDVLIDFF</sequence>
<feature type="transmembrane region" description="Helical" evidence="2">
    <location>
        <begin position="636"/>
        <end position="657"/>
    </location>
</feature>
<dbReference type="Pfam" id="PF14291">
    <property type="entry name" value="DUF4371"/>
    <property type="match status" value="1"/>
</dbReference>
<feature type="compositionally biased region" description="Basic and acidic residues" evidence="1">
    <location>
        <begin position="18"/>
        <end position="35"/>
    </location>
</feature>
<gene>
    <name evidence="5" type="ORF">LSAT_V11C600338570</name>
</gene>
<keyword evidence="2" id="KW-0472">Membrane</keyword>
<dbReference type="InterPro" id="IPR012337">
    <property type="entry name" value="RNaseH-like_sf"/>
</dbReference>
<keyword evidence="2" id="KW-0812">Transmembrane</keyword>
<organism evidence="5 6">
    <name type="scientific">Lactuca sativa</name>
    <name type="common">Garden lettuce</name>
    <dbReference type="NCBI Taxonomy" id="4236"/>
    <lineage>
        <taxon>Eukaryota</taxon>
        <taxon>Viridiplantae</taxon>
        <taxon>Streptophyta</taxon>
        <taxon>Embryophyta</taxon>
        <taxon>Tracheophyta</taxon>
        <taxon>Spermatophyta</taxon>
        <taxon>Magnoliopsida</taxon>
        <taxon>eudicotyledons</taxon>
        <taxon>Gunneridae</taxon>
        <taxon>Pentapetalae</taxon>
        <taxon>asterids</taxon>
        <taxon>campanulids</taxon>
        <taxon>Asterales</taxon>
        <taxon>Asteraceae</taxon>
        <taxon>Cichorioideae</taxon>
        <taxon>Cichorieae</taxon>
        <taxon>Lactucinae</taxon>
        <taxon>Lactuca</taxon>
    </lineage>
</organism>
<comment type="caution">
    <text evidence="5">The sequence shown here is derived from an EMBL/GenBank/DDBJ whole genome shotgun (WGS) entry which is preliminary data.</text>
</comment>
<reference evidence="5 6" key="1">
    <citation type="journal article" date="2017" name="Nat. Commun.">
        <title>Genome assembly with in vitro proximity ligation data and whole-genome triplication in lettuce.</title>
        <authorList>
            <person name="Reyes-Chin-Wo S."/>
            <person name="Wang Z."/>
            <person name="Yang X."/>
            <person name="Kozik A."/>
            <person name="Arikit S."/>
            <person name="Song C."/>
            <person name="Xia L."/>
            <person name="Froenicke L."/>
            <person name="Lavelle D.O."/>
            <person name="Truco M.J."/>
            <person name="Xia R."/>
            <person name="Zhu S."/>
            <person name="Xu C."/>
            <person name="Xu H."/>
            <person name="Xu X."/>
            <person name="Cox K."/>
            <person name="Korf I."/>
            <person name="Meyers B.C."/>
            <person name="Michelmore R.W."/>
        </authorList>
    </citation>
    <scope>NUCLEOTIDE SEQUENCE [LARGE SCALE GENOMIC DNA]</scope>
    <source>
        <strain evidence="6">cv. Salinas</strain>
        <tissue evidence="5">Seedlings</tissue>
    </source>
</reference>
<dbReference type="InterPro" id="IPR055298">
    <property type="entry name" value="AtLOH3-like"/>
</dbReference>
<evidence type="ECO:0000259" key="3">
    <source>
        <dbReference type="Pfam" id="PF05699"/>
    </source>
</evidence>
<dbReference type="EMBL" id="NBSK02000006">
    <property type="protein sequence ID" value="KAJ0199099.1"/>
    <property type="molecule type" value="Genomic_DNA"/>
</dbReference>
<evidence type="ECO:0000313" key="5">
    <source>
        <dbReference type="EMBL" id="KAJ0199099.1"/>
    </source>
</evidence>
<keyword evidence="2" id="KW-1133">Transmembrane helix</keyword>
<evidence type="ECO:0008006" key="7">
    <source>
        <dbReference type="Google" id="ProtNLM"/>
    </source>
</evidence>
<dbReference type="PANTHER" id="PTHR11697">
    <property type="entry name" value="GENERAL TRANSCRIPTION FACTOR 2-RELATED ZINC FINGER PROTEIN"/>
    <property type="match status" value="1"/>
</dbReference>
<feature type="domain" description="HAT C-terminal dimerisation" evidence="3">
    <location>
        <begin position="632"/>
        <end position="691"/>
    </location>
</feature>